<feature type="binding site" evidence="6">
    <location>
        <begin position="30"/>
        <end position="37"/>
    </location>
    <ligand>
        <name>ATP</name>
        <dbReference type="ChEBI" id="CHEBI:30616"/>
    </ligand>
</feature>
<dbReference type="EMBL" id="JBHUFD010000001">
    <property type="protein sequence ID" value="MFD1870883.1"/>
    <property type="molecule type" value="Genomic_DNA"/>
</dbReference>
<reference evidence="9" key="1">
    <citation type="journal article" date="2019" name="Int. J. Syst. Evol. Microbiol.">
        <title>The Global Catalogue of Microorganisms (GCM) 10K type strain sequencing project: providing services to taxonomists for standard genome sequencing and annotation.</title>
        <authorList>
            <consortium name="The Broad Institute Genomics Platform"/>
            <consortium name="The Broad Institute Genome Sequencing Center for Infectious Disease"/>
            <person name="Wu L."/>
            <person name="Ma J."/>
        </authorList>
    </citation>
    <scope>NUCLEOTIDE SEQUENCE [LARGE SCALE GENOMIC DNA]</scope>
    <source>
        <strain evidence="9">CGMCC 1.15795</strain>
    </source>
</reference>
<dbReference type="HAMAP" id="MF_00365">
    <property type="entry name" value="RecF"/>
    <property type="match status" value="1"/>
</dbReference>
<dbReference type="PANTHER" id="PTHR32182:SF0">
    <property type="entry name" value="DNA REPLICATION AND REPAIR PROTEIN RECF"/>
    <property type="match status" value="1"/>
</dbReference>
<evidence type="ECO:0000256" key="4">
    <source>
        <dbReference type="ARBA" id="ARBA00022840"/>
    </source>
</evidence>
<evidence type="ECO:0000256" key="1">
    <source>
        <dbReference type="ARBA" id="ARBA00022490"/>
    </source>
</evidence>
<dbReference type="SMART" id="SM00382">
    <property type="entry name" value="AAA"/>
    <property type="match status" value="1"/>
</dbReference>
<feature type="domain" description="AAA+ ATPase" evidence="7">
    <location>
        <begin position="22"/>
        <end position="379"/>
    </location>
</feature>
<evidence type="ECO:0000259" key="7">
    <source>
        <dbReference type="SMART" id="SM00382"/>
    </source>
</evidence>
<keyword evidence="9" id="KW-1185">Reference proteome</keyword>
<organism evidence="8 9">
    <name type="scientific">Hymenobacter bucti</name>
    <dbReference type="NCBI Taxonomy" id="1844114"/>
    <lineage>
        <taxon>Bacteria</taxon>
        <taxon>Pseudomonadati</taxon>
        <taxon>Bacteroidota</taxon>
        <taxon>Cytophagia</taxon>
        <taxon>Cytophagales</taxon>
        <taxon>Hymenobacteraceae</taxon>
        <taxon>Hymenobacter</taxon>
    </lineage>
</organism>
<sequence length="381" mass="42778">MTLDQLHLLFFKNYDDANLSLSPGINCFIGDNGSGKTNLLDAIHYLALTKSAFTTLDAQSIKQGADFFVVKGKFNSPAQERAETIQVSLRAGQKKTLTHDKQPYERMADHIGRFPAVLISPYDTDLIRQGSEERRRYFDSLQSQLDAEFLQLLIQYNGLLRQRNATLKQQPSGSHGFDSLYLQALDDQLAPLGESLSAMRVSFLVEFTPVFQSHYQQLAEGREVVSLDYKSQLPGQNFRHLLLANERRDLALQRSNVGPHRDDFIFLMDGLPVKSYASQGQQKSFVIALKLAQFELLANRKLPTAAADNSAKASKPLLLLDDIFDRLDDRRIARLLQLVADHTFGQVFITDTSLGRTDQALAGVTSDIRRFRVQAGTVNLI</sequence>
<comment type="caution">
    <text evidence="8">The sequence shown here is derived from an EMBL/GenBank/DDBJ whole genome shotgun (WGS) entry which is preliminary data.</text>
</comment>
<dbReference type="InterPro" id="IPR027417">
    <property type="entry name" value="P-loop_NTPase"/>
</dbReference>
<dbReference type="SUPFAM" id="SSF52540">
    <property type="entry name" value="P-loop containing nucleoside triphosphate hydrolases"/>
    <property type="match status" value="1"/>
</dbReference>
<keyword evidence="1 6" id="KW-0963">Cytoplasm</keyword>
<evidence type="ECO:0000256" key="2">
    <source>
        <dbReference type="ARBA" id="ARBA00022705"/>
    </source>
</evidence>
<evidence type="ECO:0000256" key="5">
    <source>
        <dbReference type="ARBA" id="ARBA00023125"/>
    </source>
</evidence>
<keyword evidence="6" id="KW-0227">DNA damage</keyword>
<name>A0ABW4QMX3_9BACT</name>
<accession>A0ABW4QMX3</accession>
<dbReference type="Gene3D" id="3.40.50.300">
    <property type="entry name" value="P-loop containing nucleotide triphosphate hydrolases"/>
    <property type="match status" value="1"/>
</dbReference>
<keyword evidence="2 6" id="KW-0235">DNA replication</keyword>
<evidence type="ECO:0000256" key="6">
    <source>
        <dbReference type="HAMAP-Rule" id="MF_00365"/>
    </source>
</evidence>
<comment type="similarity">
    <text evidence="6">Belongs to the RecF family.</text>
</comment>
<dbReference type="InterPro" id="IPR003593">
    <property type="entry name" value="AAA+_ATPase"/>
</dbReference>
<proteinExistence type="inferred from homology"/>
<protein>
    <recommendedName>
        <fullName evidence="6">DNA replication and repair protein RecF</fullName>
    </recommendedName>
</protein>
<dbReference type="PANTHER" id="PTHR32182">
    <property type="entry name" value="DNA REPLICATION AND REPAIR PROTEIN RECF"/>
    <property type="match status" value="1"/>
</dbReference>
<dbReference type="InterPro" id="IPR001238">
    <property type="entry name" value="DNA-binding_RecF"/>
</dbReference>
<dbReference type="InterPro" id="IPR003395">
    <property type="entry name" value="RecF/RecN/SMC_N"/>
</dbReference>
<comment type="subcellular location">
    <subcellularLocation>
        <location evidence="6">Cytoplasm</location>
    </subcellularLocation>
</comment>
<keyword evidence="3 6" id="KW-0547">Nucleotide-binding</keyword>
<dbReference type="Gene3D" id="1.20.1050.90">
    <property type="entry name" value="RecF/RecN/SMC, N-terminal domain"/>
    <property type="match status" value="1"/>
</dbReference>
<dbReference type="InterPro" id="IPR042174">
    <property type="entry name" value="RecF_2"/>
</dbReference>
<gene>
    <name evidence="6 8" type="primary">recF</name>
    <name evidence="8" type="ORF">ACFSDX_00485</name>
</gene>
<comment type="function">
    <text evidence="6">The RecF protein is involved in DNA metabolism; it is required for DNA replication and normal SOS inducibility. RecF binds preferentially to single-stranded, linear DNA. It also seems to bind ATP.</text>
</comment>
<keyword evidence="5 6" id="KW-0238">DNA-binding</keyword>
<keyword evidence="6" id="KW-0234">DNA repair</keyword>
<dbReference type="RefSeq" id="WP_382319414.1">
    <property type="nucleotide sequence ID" value="NZ_JBHUIA010000001.1"/>
</dbReference>
<keyword evidence="4 6" id="KW-0067">ATP-binding</keyword>
<evidence type="ECO:0000256" key="3">
    <source>
        <dbReference type="ARBA" id="ARBA00022741"/>
    </source>
</evidence>
<dbReference type="NCBIfam" id="TIGR00611">
    <property type="entry name" value="recf"/>
    <property type="match status" value="1"/>
</dbReference>
<evidence type="ECO:0000313" key="8">
    <source>
        <dbReference type="EMBL" id="MFD1870883.1"/>
    </source>
</evidence>
<evidence type="ECO:0000313" key="9">
    <source>
        <dbReference type="Proteomes" id="UP001597197"/>
    </source>
</evidence>
<dbReference type="Pfam" id="PF02463">
    <property type="entry name" value="SMC_N"/>
    <property type="match status" value="1"/>
</dbReference>
<keyword evidence="6" id="KW-0742">SOS response</keyword>
<dbReference type="Proteomes" id="UP001597197">
    <property type="component" value="Unassembled WGS sequence"/>
</dbReference>